<evidence type="ECO:0000313" key="3">
    <source>
        <dbReference type="Proteomes" id="UP000050902"/>
    </source>
</evidence>
<accession>A0ABR5NL25</accession>
<keyword evidence="1" id="KW-0812">Transmembrane</keyword>
<gene>
    <name evidence="2" type="ORF">ABB22_06905</name>
</gene>
<dbReference type="RefSeq" id="WP_055772907.1">
    <property type="nucleotide sequence ID" value="NZ_LDJG01000008.1"/>
</dbReference>
<dbReference type="Proteomes" id="UP000050902">
    <property type="component" value="Unassembled WGS sequence"/>
</dbReference>
<reference evidence="2 3" key="1">
    <citation type="submission" date="2015-05" db="EMBL/GenBank/DDBJ databases">
        <title>Genome sequencing and analysis of members of genus Stenotrophomonas.</title>
        <authorList>
            <person name="Patil P.P."/>
            <person name="Midha S."/>
            <person name="Patil P.B."/>
        </authorList>
    </citation>
    <scope>NUCLEOTIDE SEQUENCE [LARGE SCALE GENOMIC DNA]</scope>
    <source>
        <strain evidence="2 3">DSM 12575</strain>
    </source>
</reference>
<dbReference type="EMBL" id="LDJG01000008">
    <property type="protein sequence ID" value="KRG58560.1"/>
    <property type="molecule type" value="Genomic_DNA"/>
</dbReference>
<evidence type="ECO:0000313" key="2">
    <source>
        <dbReference type="EMBL" id="KRG58560.1"/>
    </source>
</evidence>
<sequence length="66" mass="6906">MDSIRSLLLIGFVFLANGIVFLIIGLTTQLTVFWALGPSLTALGVAFLATSKSRKSAHGTSSLPGK</sequence>
<feature type="transmembrane region" description="Helical" evidence="1">
    <location>
        <begin position="32"/>
        <end position="50"/>
    </location>
</feature>
<organism evidence="2 3">
    <name type="scientific">Stenotrophomonas nitritireducens</name>
    <dbReference type="NCBI Taxonomy" id="83617"/>
    <lineage>
        <taxon>Bacteria</taxon>
        <taxon>Pseudomonadati</taxon>
        <taxon>Pseudomonadota</taxon>
        <taxon>Gammaproteobacteria</taxon>
        <taxon>Lysobacterales</taxon>
        <taxon>Lysobacteraceae</taxon>
        <taxon>Stenotrophomonas</taxon>
    </lineage>
</organism>
<protein>
    <recommendedName>
        <fullName evidence="4">YrhK domain-containing protein</fullName>
    </recommendedName>
</protein>
<evidence type="ECO:0000256" key="1">
    <source>
        <dbReference type="SAM" id="Phobius"/>
    </source>
</evidence>
<keyword evidence="1" id="KW-0472">Membrane</keyword>
<keyword evidence="1" id="KW-1133">Transmembrane helix</keyword>
<proteinExistence type="predicted"/>
<name>A0ABR5NL25_9GAMM</name>
<comment type="caution">
    <text evidence="2">The sequence shown here is derived from an EMBL/GenBank/DDBJ whole genome shotgun (WGS) entry which is preliminary data.</text>
</comment>
<keyword evidence="3" id="KW-1185">Reference proteome</keyword>
<feature type="transmembrane region" description="Helical" evidence="1">
    <location>
        <begin position="7"/>
        <end position="26"/>
    </location>
</feature>
<evidence type="ECO:0008006" key="4">
    <source>
        <dbReference type="Google" id="ProtNLM"/>
    </source>
</evidence>